<sequence length="289" mass="31912">MRNSALFGPLIFAIFLIASSTGQSGGHGDPCSENDQCLTSIGLECREQICQCKIDAIYNEEVSRCQTLAGGDCSDWADCIEEAYCGDNKCHCYGNYFPTPDGFCQKSYGYPCQTSAECYPNDQLICAAGRCECQNSLNQVWMERNYTCNIKVGFPCQPQSSVRCGEDMACVPHTPSITGYRCGCDKSNYLPTVDREHCRPGYAQPCSEGEFGCDERRGLKCFQGVCQCAHFPSQVWDEEQLLCAGVEGTMCSFYNTAREEPIHRCLANLGCNEIDGPNGNDAFYGICQR</sequence>
<dbReference type="AlphaFoldDB" id="A0A226DNS0"/>
<feature type="signal peptide" evidence="1">
    <location>
        <begin position="1"/>
        <end position="22"/>
    </location>
</feature>
<accession>A0A226DNS0</accession>
<reference evidence="2 3" key="1">
    <citation type="submission" date="2015-12" db="EMBL/GenBank/DDBJ databases">
        <title>The genome of Folsomia candida.</title>
        <authorList>
            <person name="Faddeeva A."/>
            <person name="Derks M.F."/>
            <person name="Anvar Y."/>
            <person name="Smit S."/>
            <person name="Van Straalen N."/>
            <person name="Roelofs D."/>
        </authorList>
    </citation>
    <scope>NUCLEOTIDE SEQUENCE [LARGE SCALE GENOMIC DNA]</scope>
    <source>
        <strain evidence="2 3">VU population</strain>
        <tissue evidence="2">Whole body</tissue>
    </source>
</reference>
<dbReference type="Proteomes" id="UP000198287">
    <property type="component" value="Unassembled WGS sequence"/>
</dbReference>
<evidence type="ECO:0000256" key="1">
    <source>
        <dbReference type="SAM" id="SignalP"/>
    </source>
</evidence>
<evidence type="ECO:0000313" key="3">
    <source>
        <dbReference type="Proteomes" id="UP000198287"/>
    </source>
</evidence>
<dbReference type="OrthoDB" id="5912242at2759"/>
<proteinExistence type="predicted"/>
<feature type="chain" id="PRO_5013234391" description="EB domain-containing protein" evidence="1">
    <location>
        <begin position="23"/>
        <end position="289"/>
    </location>
</feature>
<protein>
    <recommendedName>
        <fullName evidence="4">EB domain-containing protein</fullName>
    </recommendedName>
</protein>
<gene>
    <name evidence="2" type="ORF">Fcan01_18004</name>
</gene>
<evidence type="ECO:0008006" key="4">
    <source>
        <dbReference type="Google" id="ProtNLM"/>
    </source>
</evidence>
<name>A0A226DNS0_FOLCA</name>
<keyword evidence="3" id="KW-1185">Reference proteome</keyword>
<keyword evidence="1" id="KW-0732">Signal</keyword>
<dbReference type="EMBL" id="LNIX01000013">
    <property type="protein sequence ID" value="OXA47185.1"/>
    <property type="molecule type" value="Genomic_DNA"/>
</dbReference>
<evidence type="ECO:0000313" key="2">
    <source>
        <dbReference type="EMBL" id="OXA47185.1"/>
    </source>
</evidence>
<comment type="caution">
    <text evidence="2">The sequence shown here is derived from an EMBL/GenBank/DDBJ whole genome shotgun (WGS) entry which is preliminary data.</text>
</comment>
<organism evidence="2 3">
    <name type="scientific">Folsomia candida</name>
    <name type="common">Springtail</name>
    <dbReference type="NCBI Taxonomy" id="158441"/>
    <lineage>
        <taxon>Eukaryota</taxon>
        <taxon>Metazoa</taxon>
        <taxon>Ecdysozoa</taxon>
        <taxon>Arthropoda</taxon>
        <taxon>Hexapoda</taxon>
        <taxon>Collembola</taxon>
        <taxon>Entomobryomorpha</taxon>
        <taxon>Isotomoidea</taxon>
        <taxon>Isotomidae</taxon>
        <taxon>Proisotominae</taxon>
        <taxon>Folsomia</taxon>
    </lineage>
</organism>